<dbReference type="PANTHER" id="PTHR13285:SF18">
    <property type="entry name" value="PROTEIN-CYSTEINE N-PALMITOYLTRANSFERASE RASP"/>
    <property type="match status" value="1"/>
</dbReference>
<keyword evidence="2 6" id="KW-0812">Transmembrane</keyword>
<feature type="transmembrane region" description="Helical" evidence="6">
    <location>
        <begin position="275"/>
        <end position="303"/>
    </location>
</feature>
<dbReference type="PANTHER" id="PTHR13285">
    <property type="entry name" value="ACYLTRANSFERASE"/>
    <property type="match status" value="1"/>
</dbReference>
<comment type="subcellular location">
    <subcellularLocation>
        <location evidence="1">Membrane</location>
        <topology evidence="1">Multi-pass membrane protein</topology>
    </subcellularLocation>
</comment>
<feature type="transmembrane region" description="Helical" evidence="6">
    <location>
        <begin position="164"/>
        <end position="183"/>
    </location>
</feature>
<dbReference type="InterPro" id="IPR004299">
    <property type="entry name" value="MBOAT_fam"/>
</dbReference>
<evidence type="ECO:0000256" key="1">
    <source>
        <dbReference type="ARBA" id="ARBA00004141"/>
    </source>
</evidence>
<dbReference type="GO" id="GO:0005783">
    <property type="term" value="C:endoplasmic reticulum"/>
    <property type="evidence" value="ECO:0007669"/>
    <property type="project" value="TreeGrafter"/>
</dbReference>
<feature type="transmembrane region" description="Helical" evidence="6">
    <location>
        <begin position="361"/>
        <end position="388"/>
    </location>
</feature>
<reference evidence="7" key="1">
    <citation type="submission" date="2018-07" db="EMBL/GenBank/DDBJ databases">
        <authorList>
            <person name="Quirk P.G."/>
            <person name="Krulwich T.A."/>
        </authorList>
    </citation>
    <scope>NUCLEOTIDE SEQUENCE</scope>
</reference>
<dbReference type="InterPro" id="IPR051085">
    <property type="entry name" value="MB_O-acyltransferase"/>
</dbReference>
<evidence type="ECO:0000256" key="6">
    <source>
        <dbReference type="SAM" id="Phobius"/>
    </source>
</evidence>
<evidence type="ECO:0000256" key="4">
    <source>
        <dbReference type="ARBA" id="ARBA00023136"/>
    </source>
</evidence>
<name>A0A336M3Z3_CULSO</name>
<dbReference type="Pfam" id="PF03062">
    <property type="entry name" value="MBOAT"/>
    <property type="match status" value="1"/>
</dbReference>
<keyword evidence="3 6" id="KW-1133">Transmembrane helix</keyword>
<feature type="transmembrane region" description="Helical" evidence="6">
    <location>
        <begin position="132"/>
        <end position="152"/>
    </location>
</feature>
<organism evidence="7">
    <name type="scientific">Culicoides sonorensis</name>
    <name type="common">Biting midge</name>
    <dbReference type="NCBI Taxonomy" id="179676"/>
    <lineage>
        <taxon>Eukaryota</taxon>
        <taxon>Metazoa</taxon>
        <taxon>Ecdysozoa</taxon>
        <taxon>Arthropoda</taxon>
        <taxon>Hexapoda</taxon>
        <taxon>Insecta</taxon>
        <taxon>Pterygota</taxon>
        <taxon>Neoptera</taxon>
        <taxon>Endopterygota</taxon>
        <taxon>Diptera</taxon>
        <taxon>Nematocera</taxon>
        <taxon>Chironomoidea</taxon>
        <taxon>Ceratopogonidae</taxon>
        <taxon>Ceratopogoninae</taxon>
        <taxon>Culicoides</taxon>
        <taxon>Monoculicoides</taxon>
    </lineage>
</organism>
<evidence type="ECO:0000256" key="2">
    <source>
        <dbReference type="ARBA" id="ARBA00022692"/>
    </source>
</evidence>
<dbReference type="GO" id="GO:0016020">
    <property type="term" value="C:membrane"/>
    <property type="evidence" value="ECO:0007669"/>
    <property type="project" value="UniProtKB-SubCell"/>
</dbReference>
<dbReference type="VEuPathDB" id="VectorBase:CSON009390"/>
<proteinExistence type="inferred from homology"/>
<comment type="similarity">
    <text evidence="5">Belongs to the membrane-bound acyltransferase family. HHAT subfamily.</text>
</comment>
<dbReference type="EMBL" id="UFQT01000372">
    <property type="protein sequence ID" value="SSX23653.1"/>
    <property type="molecule type" value="Genomic_DNA"/>
</dbReference>
<feature type="transmembrane region" description="Helical" evidence="6">
    <location>
        <begin position="62"/>
        <end position="82"/>
    </location>
</feature>
<dbReference type="OMA" id="QMWRSFD"/>
<evidence type="ECO:0000313" key="7">
    <source>
        <dbReference type="EMBL" id="SSX23653.1"/>
    </source>
</evidence>
<protein>
    <submittedName>
        <fullName evidence="7">CSON009390 protein</fullName>
    </submittedName>
</protein>
<dbReference type="AlphaFoldDB" id="A0A336M3Z3"/>
<accession>A0A336M3Z3</accession>
<dbReference type="GO" id="GO:0016409">
    <property type="term" value="F:palmitoyltransferase activity"/>
    <property type="evidence" value="ECO:0007669"/>
    <property type="project" value="TreeGrafter"/>
</dbReference>
<evidence type="ECO:0000256" key="3">
    <source>
        <dbReference type="ARBA" id="ARBA00022989"/>
    </source>
</evidence>
<feature type="transmembrane region" description="Helical" evidence="6">
    <location>
        <begin position="195"/>
        <end position="216"/>
    </location>
</feature>
<evidence type="ECO:0000256" key="5">
    <source>
        <dbReference type="ARBA" id="ARBA00038268"/>
    </source>
</evidence>
<feature type="transmembrane region" description="Helical" evidence="6">
    <location>
        <begin position="237"/>
        <end position="255"/>
    </location>
</feature>
<keyword evidence="4 6" id="KW-0472">Membrane</keyword>
<feature type="transmembrane region" description="Helical" evidence="6">
    <location>
        <begin position="452"/>
        <end position="471"/>
    </location>
</feature>
<sequence>MLQYLPKIEIFFCFKTATVLISKCIYHFYMEGLNKFQFKNYSISMQSIINSKNYDFAWESTLHFLTTNFLLYIIYILVIEFSHRKMLNPKLVHITFGMTLISFYFGSMVLGVMLINCIVTYLHASYVRSRKIIWMLAIIWLVSLRNPILHKFLTHYMHDKRRVFNLLMMLSWNTIRCLCFSLEKINDDKVGLFEMLSYVLYFPTLVTGPIVCYSEFRMICHRNETQNKSRYWRLMKDLLRCTVTLLIGEGMHYMFHVSNSNEFLELVINYDNWTIYGFGWIVVLSFYIRHRLIFGLGIAFGTFDGICMPKQLSCIFNIHSNKELARNFDNGMHLFLFRYIYSEKDFKRTNWELTSKMKKSALTFIFVLVWHGFEFHIVTWTIMSYIGILIEDRVNTLMECEHVKNYLKKFLSYNAIYRLKALINTSLWIPSVLMNFMLLTGSGIGKEFFTRTYITGGINSYIIVTLTMYSLHSLKIS</sequence>
<feature type="transmembrane region" description="Helical" evidence="6">
    <location>
        <begin position="421"/>
        <end position="440"/>
    </location>
</feature>
<gene>
    <name evidence="7" type="primary">CSON009390</name>
</gene>
<feature type="transmembrane region" description="Helical" evidence="6">
    <location>
        <begin position="103"/>
        <end position="126"/>
    </location>
</feature>
<feature type="transmembrane region" description="Helical" evidence="6">
    <location>
        <begin position="12"/>
        <end position="29"/>
    </location>
</feature>